<name>A0A2T7PJ40_POMCA</name>
<keyword evidence="2" id="KW-1185">Reference proteome</keyword>
<sequence>MEYYPDNSASHYFTKLPQTIDLEREFEVGLSEIQLPNSYLNVAKGDFWIEYTTHLPSENEVRAKARSPEKKRVEIPGGLYDSSEYFVWFLNTVCQKSLHRASDPLGKEKRLWIEYERASKSTHIKLYEENTTIRLSPALQRVLGFSRNTFLGKGDYYSTTNVDLNENFKSAYIYCDLVSPRPVGDVMAPLLRIVPMTDKTQDVVHYIFEKPHYIPLSRSNFNSVEILLTTDTGKEFSFSSGSTIVTLHFRRRTHF</sequence>
<evidence type="ECO:0000313" key="1">
    <source>
        <dbReference type="EMBL" id="PVD33434.1"/>
    </source>
</evidence>
<protein>
    <submittedName>
        <fullName evidence="1">Uncharacterized protein</fullName>
    </submittedName>
</protein>
<organism evidence="1 2">
    <name type="scientific">Pomacea canaliculata</name>
    <name type="common">Golden apple snail</name>
    <dbReference type="NCBI Taxonomy" id="400727"/>
    <lineage>
        <taxon>Eukaryota</taxon>
        <taxon>Metazoa</taxon>
        <taxon>Spiralia</taxon>
        <taxon>Lophotrochozoa</taxon>
        <taxon>Mollusca</taxon>
        <taxon>Gastropoda</taxon>
        <taxon>Caenogastropoda</taxon>
        <taxon>Architaenioglossa</taxon>
        <taxon>Ampullarioidea</taxon>
        <taxon>Ampullariidae</taxon>
        <taxon>Pomacea</taxon>
    </lineage>
</organism>
<gene>
    <name evidence="1" type="ORF">C0Q70_04690</name>
</gene>
<accession>A0A2T7PJ40</accession>
<dbReference type="Proteomes" id="UP000245119">
    <property type="component" value="Linkage Group LG3"/>
</dbReference>
<evidence type="ECO:0000313" key="2">
    <source>
        <dbReference type="Proteomes" id="UP000245119"/>
    </source>
</evidence>
<comment type="caution">
    <text evidence="1">The sequence shown here is derived from an EMBL/GenBank/DDBJ whole genome shotgun (WGS) entry which is preliminary data.</text>
</comment>
<dbReference type="EMBL" id="PZQS01000003">
    <property type="protein sequence ID" value="PVD33434.1"/>
    <property type="molecule type" value="Genomic_DNA"/>
</dbReference>
<dbReference type="AlphaFoldDB" id="A0A2T7PJ40"/>
<proteinExistence type="predicted"/>
<reference evidence="1 2" key="1">
    <citation type="submission" date="2018-04" db="EMBL/GenBank/DDBJ databases">
        <title>The genome of golden apple snail Pomacea canaliculata provides insight into stress tolerance and invasive adaptation.</title>
        <authorList>
            <person name="Liu C."/>
            <person name="Liu B."/>
            <person name="Ren Y."/>
            <person name="Zhang Y."/>
            <person name="Wang H."/>
            <person name="Li S."/>
            <person name="Jiang F."/>
            <person name="Yin L."/>
            <person name="Zhang G."/>
            <person name="Qian W."/>
            <person name="Fan W."/>
        </authorList>
    </citation>
    <scope>NUCLEOTIDE SEQUENCE [LARGE SCALE GENOMIC DNA]</scope>
    <source>
        <strain evidence="1">SZHN2017</strain>
        <tissue evidence="1">Muscle</tissue>
    </source>
</reference>